<dbReference type="STRING" id="1029756.W911_03975"/>
<organism evidence="1 2">
    <name type="scientific">Hyphomicrobium nitrativorans NL23</name>
    <dbReference type="NCBI Taxonomy" id="1029756"/>
    <lineage>
        <taxon>Bacteria</taxon>
        <taxon>Pseudomonadati</taxon>
        <taxon>Pseudomonadota</taxon>
        <taxon>Alphaproteobacteria</taxon>
        <taxon>Hyphomicrobiales</taxon>
        <taxon>Hyphomicrobiaceae</taxon>
        <taxon>Hyphomicrobium</taxon>
    </lineage>
</organism>
<proteinExistence type="predicted"/>
<dbReference type="RefSeq" id="WP_023786205.1">
    <property type="nucleotide sequence ID" value="NC_022997.1"/>
</dbReference>
<dbReference type="PATRIC" id="fig|1029756.8.peg.832"/>
<dbReference type="EMBL" id="CP006912">
    <property type="protein sequence ID" value="AHB49916.1"/>
    <property type="molecule type" value="Genomic_DNA"/>
</dbReference>
<dbReference type="Proteomes" id="UP000018542">
    <property type="component" value="Chromosome"/>
</dbReference>
<dbReference type="HOGENOM" id="CLU_1914667_0_0_5"/>
<gene>
    <name evidence="1" type="ORF">W911_03975</name>
</gene>
<keyword evidence="2" id="KW-1185">Reference proteome</keyword>
<accession>V5SGC6</accession>
<protein>
    <recommendedName>
        <fullName evidence="3">Flagellar FliJ protein</fullName>
    </recommendedName>
</protein>
<evidence type="ECO:0008006" key="3">
    <source>
        <dbReference type="Google" id="ProtNLM"/>
    </source>
</evidence>
<dbReference type="AlphaFoldDB" id="V5SGC6"/>
<dbReference type="OrthoDB" id="8161456at2"/>
<dbReference type="KEGG" id="hni:W911_03975"/>
<name>V5SGC6_9HYPH</name>
<evidence type="ECO:0000313" key="1">
    <source>
        <dbReference type="EMBL" id="AHB49916.1"/>
    </source>
</evidence>
<sequence>MRDRVKTLKRVLQVQKKLHALEELKYVRLKQKVQQCQDDQRDLTNSLSSEDALHGLFLDMTVRRVQALRLEEARLAPLIEAQQRVLSEHGARLSNSERLSAELGEELKRTDERLELERLLEAGFAQSGASSEQDR</sequence>
<reference evidence="1 2" key="1">
    <citation type="journal article" date="2014" name="Genome Announc.">
        <title>Complete Genome Sequence of Hyphomicrobium nitrativorans Strain NL23, a Denitrifying Bacterium Isolated from Biofilm of a Methanol-Fed Denitrification System Treating Seawater at the Montreal Biodome.</title>
        <authorList>
            <person name="Martineau C."/>
            <person name="Villeneuve C."/>
            <person name="Mauffrey F."/>
            <person name="Villemur R."/>
        </authorList>
    </citation>
    <scope>NUCLEOTIDE SEQUENCE [LARGE SCALE GENOMIC DNA]</scope>
    <source>
        <strain evidence="1">NL23</strain>
    </source>
</reference>
<evidence type="ECO:0000313" key="2">
    <source>
        <dbReference type="Proteomes" id="UP000018542"/>
    </source>
</evidence>